<keyword evidence="5" id="KW-0130">Cell adhesion</keyword>
<evidence type="ECO:0000256" key="3">
    <source>
        <dbReference type="ARBA" id="ARBA00009291"/>
    </source>
</evidence>
<evidence type="ECO:0000256" key="2">
    <source>
        <dbReference type="ARBA" id="ARBA00004300"/>
    </source>
</evidence>
<feature type="coiled-coil region" evidence="9">
    <location>
        <begin position="382"/>
        <end position="413"/>
    </location>
</feature>
<feature type="region of interest" description="Disordered" evidence="10">
    <location>
        <begin position="431"/>
        <end position="469"/>
    </location>
</feature>
<keyword evidence="6" id="KW-0965">Cell junction</keyword>
<dbReference type="PANTHER" id="PTHR46507">
    <property type="entry name" value="AFADIN- AND ALPHA-ACTININ-BINDING PROTEIN"/>
    <property type="match status" value="1"/>
</dbReference>
<dbReference type="EMBL" id="JAANQT010001572">
    <property type="protein sequence ID" value="KAG1304654.1"/>
    <property type="molecule type" value="Genomic_DNA"/>
</dbReference>
<comment type="subcellular location">
    <subcellularLocation>
        <location evidence="1">Cell junction</location>
    </subcellularLocation>
    <subcellularLocation>
        <location evidence="2">Cytoplasm</location>
        <location evidence="2">Cytoskeleton</location>
        <location evidence="2">Microtubule organizing center</location>
        <location evidence="2">Centrosome</location>
    </subcellularLocation>
</comment>
<evidence type="ECO:0000256" key="7">
    <source>
        <dbReference type="ARBA" id="ARBA00023054"/>
    </source>
</evidence>
<accession>A0A9P6X3R0</accession>
<name>A0A9P6X3R0_RHIOR</name>
<evidence type="ECO:0000313" key="12">
    <source>
        <dbReference type="Proteomes" id="UP000716291"/>
    </source>
</evidence>
<dbReference type="GO" id="GO:0036064">
    <property type="term" value="C:ciliary basal body"/>
    <property type="evidence" value="ECO:0007669"/>
    <property type="project" value="TreeGrafter"/>
</dbReference>
<dbReference type="OrthoDB" id="312015at2759"/>
<organism evidence="11 12">
    <name type="scientific">Rhizopus oryzae</name>
    <name type="common">Mucormycosis agent</name>
    <name type="synonym">Rhizopus arrhizus var. delemar</name>
    <dbReference type="NCBI Taxonomy" id="64495"/>
    <lineage>
        <taxon>Eukaryota</taxon>
        <taxon>Fungi</taxon>
        <taxon>Fungi incertae sedis</taxon>
        <taxon>Mucoromycota</taxon>
        <taxon>Mucoromycotina</taxon>
        <taxon>Mucoromycetes</taxon>
        <taxon>Mucorales</taxon>
        <taxon>Mucorineae</taxon>
        <taxon>Rhizopodaceae</taxon>
        <taxon>Rhizopus</taxon>
    </lineage>
</organism>
<dbReference type="GO" id="GO:0007155">
    <property type="term" value="P:cell adhesion"/>
    <property type="evidence" value="ECO:0007669"/>
    <property type="project" value="UniProtKB-KW"/>
</dbReference>
<evidence type="ECO:0000256" key="4">
    <source>
        <dbReference type="ARBA" id="ARBA00022490"/>
    </source>
</evidence>
<comment type="similarity">
    <text evidence="3">Belongs to the ADIP family.</text>
</comment>
<keyword evidence="8" id="KW-0206">Cytoskeleton</keyword>
<proteinExistence type="inferred from homology"/>
<protein>
    <recommendedName>
        <fullName evidence="13">Afadin-and alpha-actinin-binding protein</fullName>
    </recommendedName>
</protein>
<feature type="coiled-coil region" evidence="9">
    <location>
        <begin position="65"/>
        <end position="148"/>
    </location>
</feature>
<feature type="coiled-coil region" evidence="9">
    <location>
        <begin position="301"/>
        <end position="335"/>
    </location>
</feature>
<dbReference type="PANTHER" id="PTHR46507:SF4">
    <property type="entry name" value="SSX FAMILY MEMBER 2 INTERACTING PROTEIN"/>
    <property type="match status" value="1"/>
</dbReference>
<dbReference type="Pfam" id="PF11559">
    <property type="entry name" value="ADIP"/>
    <property type="match status" value="1"/>
</dbReference>
<evidence type="ECO:0000256" key="5">
    <source>
        <dbReference type="ARBA" id="ARBA00022889"/>
    </source>
</evidence>
<keyword evidence="4" id="KW-0963">Cytoplasm</keyword>
<keyword evidence="12" id="KW-1185">Reference proteome</keyword>
<gene>
    <name evidence="11" type="ORF">G6F64_009022</name>
</gene>
<evidence type="ECO:0000256" key="6">
    <source>
        <dbReference type="ARBA" id="ARBA00022949"/>
    </source>
</evidence>
<keyword evidence="7 9" id="KW-0175">Coiled coil</keyword>
<evidence type="ECO:0000313" key="11">
    <source>
        <dbReference type="EMBL" id="KAG1304654.1"/>
    </source>
</evidence>
<evidence type="ECO:0000256" key="1">
    <source>
        <dbReference type="ARBA" id="ARBA00004282"/>
    </source>
</evidence>
<reference evidence="11" key="1">
    <citation type="journal article" date="2020" name="Microb. Genom.">
        <title>Genetic diversity of clinical and environmental Mucorales isolates obtained from an investigation of mucormycosis cases among solid organ transplant recipients.</title>
        <authorList>
            <person name="Nguyen M.H."/>
            <person name="Kaul D."/>
            <person name="Muto C."/>
            <person name="Cheng S.J."/>
            <person name="Richter R.A."/>
            <person name="Bruno V.M."/>
            <person name="Liu G."/>
            <person name="Beyhan S."/>
            <person name="Sundermann A.J."/>
            <person name="Mounaud S."/>
            <person name="Pasculle A.W."/>
            <person name="Nierman W.C."/>
            <person name="Driscoll E."/>
            <person name="Cumbie R."/>
            <person name="Clancy C.J."/>
            <person name="Dupont C.L."/>
        </authorList>
    </citation>
    <scope>NUCLEOTIDE SEQUENCE</scope>
    <source>
        <strain evidence="11">GL11</strain>
    </source>
</reference>
<evidence type="ECO:0000256" key="8">
    <source>
        <dbReference type="ARBA" id="ARBA00023212"/>
    </source>
</evidence>
<dbReference type="AlphaFoldDB" id="A0A9P6X3R0"/>
<dbReference type="GO" id="GO:0035735">
    <property type="term" value="P:intraciliary transport involved in cilium assembly"/>
    <property type="evidence" value="ECO:0007669"/>
    <property type="project" value="TreeGrafter"/>
</dbReference>
<evidence type="ECO:0008006" key="13">
    <source>
        <dbReference type="Google" id="ProtNLM"/>
    </source>
</evidence>
<comment type="caution">
    <text evidence="11">The sequence shown here is derived from an EMBL/GenBank/DDBJ whole genome shotgun (WGS) entry which is preliminary data.</text>
</comment>
<dbReference type="Proteomes" id="UP000716291">
    <property type="component" value="Unassembled WGS sequence"/>
</dbReference>
<dbReference type="InterPro" id="IPR021622">
    <property type="entry name" value="Afadin/alpha-actinin-bd"/>
</dbReference>
<evidence type="ECO:0000256" key="10">
    <source>
        <dbReference type="SAM" id="MobiDB-lite"/>
    </source>
</evidence>
<dbReference type="InterPro" id="IPR052300">
    <property type="entry name" value="Adhesion_Centrosome_assoc"/>
</dbReference>
<evidence type="ECO:0000256" key="9">
    <source>
        <dbReference type="SAM" id="Coils"/>
    </source>
</evidence>
<sequence length="469" mass="55006">MNNSLSFSYDIVENFCTPDSLDASVNYINLLLTSYGYPVPVVVNSSEPEDHCKTINCIYALINDRKKDMQERQRLLEKIDQLHKDQEELRTSLVNHKREYTLQDKKIIELSSKLESSEKECKRQQTQNTRLKEEVTKAKNNMQYMKTQYTHETKRHEQDMSKVQERLLKLMNSHLKTNIASLDMNSHFATTTDYAADNDEVIQVRSMYTDLLLKSTDREREAKKESEDLRIALVQLYTGVRRLMEDRIKQFDQHSKKKSYKETARFNLPMDCGAKEALKEVENLLARLKEEWDYQISNISNEESEEQLQEKDKLIQSLESTMEDLLQNIETMKIEYDGKIQVYEKYEKGGFFDTIIPEPQPVELSDSESSVTDFQLGNVAKYKSLRKKAMRERRKITEAAEELGKQRAQLNAELWAIKEMKYELQKREILEERSPSPSSIIYIEQPSHTEPQRTYKRFRPSSLGAPSGR</sequence>